<dbReference type="SUPFAM" id="SSF56112">
    <property type="entry name" value="Protein kinase-like (PK-like)"/>
    <property type="match status" value="1"/>
</dbReference>
<evidence type="ECO:0000313" key="2">
    <source>
        <dbReference type="EMBL" id="MBM6619542.1"/>
    </source>
</evidence>
<keyword evidence="3" id="KW-1185">Reference proteome</keyword>
<dbReference type="EMBL" id="JAFELM010000043">
    <property type="protein sequence ID" value="MBM6619542.1"/>
    <property type="molecule type" value="Genomic_DNA"/>
</dbReference>
<sequence length="432" mass="49326">MTTNTTILIKKNDKVLVVNSEIGYKLPVVEEGPLKQVNIGPLQKAASKLLGVKIAVGRQLWKEDSSYIYEAFLLQDGSDLTWEKVSTIHSFEQKDILNEWFTEKEIPSLRANWFQEDYYAKTYYWIQTELEKKGYVLTGEIEQVKATDFSLVQLIPTNKGNVYFKAVSQSAQYEPELSQYLDEAHPGKTTSILSIHSQNAWLLMNDIGGMPLRSVKDQEILEKAICDFAKFQIAEINNVPKLVELGVPKRDLALLKEQIASHLESMCDTGLGAEDKEKVMSCKQELMDMCDELAHILPLQSIDHGDLHSANIQVVAGKNVFLDWGDAIVTHPFFSTRVFWNSLYELTENDTDEEWQELVAYFRPIYLDAWSSFAPKETLERALGISDQLGCIQRALSYYLYFTPFAEDQSDFNKPSQWLLALLEEREFATGE</sequence>
<name>A0ABS2DMF9_9BACI</name>
<evidence type="ECO:0000313" key="3">
    <source>
        <dbReference type="Proteomes" id="UP001518925"/>
    </source>
</evidence>
<dbReference type="Pfam" id="PF01636">
    <property type="entry name" value="APH"/>
    <property type="match status" value="1"/>
</dbReference>
<reference evidence="2 3" key="1">
    <citation type="submission" date="2021-02" db="EMBL/GenBank/DDBJ databases">
        <title>Bacillus sp. RD4P76, an endophyte from a halophyte.</title>
        <authorList>
            <person name="Sun J.-Q."/>
        </authorList>
    </citation>
    <scope>NUCLEOTIDE SEQUENCE [LARGE SCALE GENOMIC DNA]</scope>
    <source>
        <strain evidence="2 3">RD4P76</strain>
    </source>
</reference>
<organism evidence="2 3">
    <name type="scientific">Bacillus suaedaesalsae</name>
    <dbReference type="NCBI Taxonomy" id="2810349"/>
    <lineage>
        <taxon>Bacteria</taxon>
        <taxon>Bacillati</taxon>
        <taxon>Bacillota</taxon>
        <taxon>Bacilli</taxon>
        <taxon>Bacillales</taxon>
        <taxon>Bacillaceae</taxon>
        <taxon>Bacillus</taxon>
    </lineage>
</organism>
<gene>
    <name evidence="2" type="ORF">JR050_17920</name>
</gene>
<evidence type="ECO:0000259" key="1">
    <source>
        <dbReference type="Pfam" id="PF01636"/>
    </source>
</evidence>
<dbReference type="RefSeq" id="WP_204205017.1">
    <property type="nucleotide sequence ID" value="NZ_JAFELM010000043.1"/>
</dbReference>
<accession>A0ABS2DMF9</accession>
<feature type="domain" description="Aminoglycoside phosphotransferase" evidence="1">
    <location>
        <begin position="196"/>
        <end position="334"/>
    </location>
</feature>
<dbReference type="Proteomes" id="UP001518925">
    <property type="component" value="Unassembled WGS sequence"/>
</dbReference>
<protein>
    <submittedName>
        <fullName evidence="2">Phosphotransferase</fullName>
    </submittedName>
</protein>
<comment type="caution">
    <text evidence="2">The sequence shown here is derived from an EMBL/GenBank/DDBJ whole genome shotgun (WGS) entry which is preliminary data.</text>
</comment>
<proteinExistence type="predicted"/>
<dbReference type="InterPro" id="IPR011009">
    <property type="entry name" value="Kinase-like_dom_sf"/>
</dbReference>
<dbReference type="InterPro" id="IPR002575">
    <property type="entry name" value="Aminoglycoside_PTrfase"/>
</dbReference>